<feature type="region of interest" description="Disordered" evidence="6">
    <location>
        <begin position="100"/>
        <end position="305"/>
    </location>
</feature>
<dbReference type="RefSeq" id="XP_014667180.1">
    <property type="nucleotide sequence ID" value="XM_014811694.1"/>
</dbReference>
<dbReference type="InterPro" id="IPR051945">
    <property type="entry name" value="RRM_MRD1_RNA_proc_ribogen"/>
</dbReference>
<feature type="domain" description="RRM" evidence="7">
    <location>
        <begin position="735"/>
        <end position="815"/>
    </location>
</feature>
<feature type="compositionally biased region" description="Basic and acidic residues" evidence="6">
    <location>
        <begin position="105"/>
        <end position="126"/>
    </location>
</feature>
<evidence type="ECO:0000313" key="8">
    <source>
        <dbReference type="Proteomes" id="UP000695022"/>
    </source>
</evidence>
<dbReference type="CDD" id="cd12571">
    <property type="entry name" value="RRM6_RBM19"/>
    <property type="match status" value="1"/>
</dbReference>
<feature type="domain" description="RRM" evidence="7">
    <location>
        <begin position="421"/>
        <end position="499"/>
    </location>
</feature>
<dbReference type="PANTHER" id="PTHR48039:SF5">
    <property type="entry name" value="RNA-BINDING PROTEIN 28"/>
    <property type="match status" value="1"/>
</dbReference>
<dbReference type="CDD" id="cd12318">
    <property type="entry name" value="RRM5_RBM19_like"/>
    <property type="match status" value="1"/>
</dbReference>
<dbReference type="SMART" id="SM00360">
    <property type="entry name" value="RRM"/>
    <property type="match status" value="5"/>
</dbReference>
<evidence type="ECO:0000256" key="4">
    <source>
        <dbReference type="ARBA" id="ARBA00023242"/>
    </source>
</evidence>
<dbReference type="InterPro" id="IPR000504">
    <property type="entry name" value="RRM_dom"/>
</dbReference>
<dbReference type="GeneID" id="106808825"/>
<dbReference type="PROSITE" id="PS50102">
    <property type="entry name" value="RRM"/>
    <property type="match status" value="5"/>
</dbReference>
<dbReference type="Gene3D" id="3.30.70.330">
    <property type="match status" value="5"/>
</dbReference>
<reference evidence="9" key="1">
    <citation type="submission" date="2025-08" db="UniProtKB">
        <authorList>
            <consortium name="RefSeq"/>
        </authorList>
    </citation>
    <scope>IDENTIFICATION</scope>
</reference>
<feature type="domain" description="RRM" evidence="7">
    <location>
        <begin position="309"/>
        <end position="384"/>
    </location>
</feature>
<dbReference type="Proteomes" id="UP000695022">
    <property type="component" value="Unplaced"/>
</dbReference>
<evidence type="ECO:0000256" key="5">
    <source>
        <dbReference type="PROSITE-ProRule" id="PRU00176"/>
    </source>
</evidence>
<dbReference type="InterPro" id="IPR035979">
    <property type="entry name" value="RBD_domain_sf"/>
</dbReference>
<feature type="domain" description="RRM" evidence="7">
    <location>
        <begin position="2"/>
        <end position="79"/>
    </location>
</feature>
<accession>A0ABM1E4Q9</accession>
<comment type="subcellular location">
    <subcellularLocation>
        <location evidence="1">Nucleus</location>
    </subcellularLocation>
</comment>
<feature type="region of interest" description="Disordered" evidence="6">
    <location>
        <begin position="590"/>
        <end position="630"/>
    </location>
</feature>
<organism evidence="8 9">
    <name type="scientific">Priapulus caudatus</name>
    <name type="common">Priapulid worm</name>
    <dbReference type="NCBI Taxonomy" id="37621"/>
    <lineage>
        <taxon>Eukaryota</taxon>
        <taxon>Metazoa</taxon>
        <taxon>Ecdysozoa</taxon>
        <taxon>Scalidophora</taxon>
        <taxon>Priapulida</taxon>
        <taxon>Priapulimorpha</taxon>
        <taxon>Priapulimorphida</taxon>
        <taxon>Priapulidae</taxon>
        <taxon>Priapulus</taxon>
    </lineage>
</organism>
<feature type="compositionally biased region" description="Polar residues" evidence="6">
    <location>
        <begin position="158"/>
        <end position="180"/>
    </location>
</feature>
<feature type="compositionally biased region" description="Basic and acidic residues" evidence="6">
    <location>
        <begin position="231"/>
        <end position="243"/>
    </location>
</feature>
<keyword evidence="4" id="KW-0539">Nucleus</keyword>
<dbReference type="SUPFAM" id="SSF54928">
    <property type="entry name" value="RNA-binding domain, RBD"/>
    <property type="match status" value="4"/>
</dbReference>
<evidence type="ECO:0000256" key="6">
    <source>
        <dbReference type="SAM" id="MobiDB-lite"/>
    </source>
</evidence>
<evidence type="ECO:0000256" key="3">
    <source>
        <dbReference type="ARBA" id="ARBA00022884"/>
    </source>
</evidence>
<dbReference type="InterPro" id="IPR034421">
    <property type="entry name" value="RBM19_RRM6"/>
</dbReference>
<feature type="region of interest" description="Disordered" evidence="6">
    <location>
        <begin position="384"/>
        <end position="412"/>
    </location>
</feature>
<feature type="compositionally biased region" description="Acidic residues" evidence="6">
    <location>
        <begin position="619"/>
        <end position="629"/>
    </location>
</feature>
<proteinExistence type="predicted"/>
<protein>
    <submittedName>
        <fullName evidence="9">Probable RNA-binding protein 19</fullName>
    </submittedName>
</protein>
<keyword evidence="8" id="KW-1185">Reference proteome</keyword>
<feature type="domain" description="RRM" evidence="7">
    <location>
        <begin position="631"/>
        <end position="714"/>
    </location>
</feature>
<name>A0ABM1E4Q9_PRICU</name>
<evidence type="ECO:0000313" key="9">
    <source>
        <dbReference type="RefSeq" id="XP_014667180.1"/>
    </source>
</evidence>
<sequence length="848" mass="94260">MSRLIIKNLPDEIGEEQFRETFSRFGHLTDCCLKYTKDGRFRNFGFVGYESSDLAEKSQTYFHETFIGSKRIQVDFAKAIGDDSKPKAWSKYSVDSSAYQTSLQKQKEEHAKKEKTMEKAKKEGSSKDATSSKKKKKKKIVKETIPDAVADDPAFSEFLQSQRKPGSKTVWSNDAGSTENRVAEVARHPTKQLQYDGATSSDDEEVEMEPPVVEEKKQSSKKSNTAMSDLEYLKAKTIDKSTAEDNASDSTADSGNSSDDSSSESTSESTTLSKAGSKKVEGKSTKVLGKSTAKEDAQKQVAAPPRDRYRVKMRGLPFKVKEKAVREFFAPLVPTGVRIPRSAGRASMGVAFASFGSGEDADAAMLKNKLYLGGRYVELFRNDRKTPDSQTPHADVKHPARPWEAAAARDDGGTESVAESGRLFLRNLAYVVTEDDVEQLLATFGLLSEVSVPVDRLTGRIKGFAFATFMMPEHAVKAYAELDGSVFKGRMLHIIPARPSKSDEVEITPDMPYKLQQQLKQKKMAASAHNWNALFLGANAVADAMAEKYNSSKEQILSSTSKDSAAFKHVPLYLEWAPLDALKPRIAQKAVETDGVTPEDGSTKKKSEEKAKKEGETLSSDEEEEEPEENTTIFVKNLNFDTTKESLQQAFSKCGAIYQVTVATKKDAKAPGRLLSMGYGFVQYYRTRDAKRSIKELQHCALDGHSLELKLSQRATQNDSVHARKKAAKTKQKSAKILIRNIPFEAKHSEVQQLFSTFGELKFVRLPKKMAGTGSHRGFGFAEFVTRHDAKRAFAALAHSTHLYGRRLVLEWADTDESVEQLRKKTADHFYEGTSLVFVTVCRARIVH</sequence>
<dbReference type="Pfam" id="PF00076">
    <property type="entry name" value="RRM_1"/>
    <property type="match status" value="5"/>
</dbReference>
<feature type="compositionally biased region" description="Basic and acidic residues" evidence="6">
    <location>
        <begin position="601"/>
        <end position="616"/>
    </location>
</feature>
<dbReference type="InterPro" id="IPR034423">
    <property type="entry name" value="RBM19_RRM5"/>
</dbReference>
<evidence type="ECO:0000256" key="1">
    <source>
        <dbReference type="ARBA" id="ARBA00004123"/>
    </source>
</evidence>
<gene>
    <name evidence="9" type="primary">LOC106808825</name>
</gene>
<feature type="compositionally biased region" description="Polar residues" evidence="6">
    <location>
        <begin position="191"/>
        <end position="200"/>
    </location>
</feature>
<keyword evidence="2" id="KW-0677">Repeat</keyword>
<evidence type="ECO:0000259" key="7">
    <source>
        <dbReference type="PROSITE" id="PS50102"/>
    </source>
</evidence>
<dbReference type="PANTHER" id="PTHR48039">
    <property type="entry name" value="RNA-BINDING MOTIF PROTEIN 14B"/>
    <property type="match status" value="1"/>
</dbReference>
<feature type="compositionally biased region" description="Low complexity" evidence="6">
    <location>
        <begin position="248"/>
        <end position="271"/>
    </location>
</feature>
<evidence type="ECO:0000256" key="2">
    <source>
        <dbReference type="ARBA" id="ARBA00022737"/>
    </source>
</evidence>
<keyword evidence="3 5" id="KW-0694">RNA-binding</keyword>
<dbReference type="InterPro" id="IPR012677">
    <property type="entry name" value="Nucleotide-bd_a/b_plait_sf"/>
</dbReference>